<dbReference type="SMART" id="SM00448">
    <property type="entry name" value="REC"/>
    <property type="match status" value="1"/>
</dbReference>
<dbReference type="InterPro" id="IPR011006">
    <property type="entry name" value="CheY-like_superfamily"/>
</dbReference>
<dbReference type="EC" id="2.7.13.3" evidence="2"/>
<evidence type="ECO:0000313" key="7">
    <source>
        <dbReference type="EMBL" id="BBO66710.1"/>
    </source>
</evidence>
<dbReference type="AlphaFoldDB" id="A0A5K7YFA5"/>
<protein>
    <recommendedName>
        <fullName evidence="2">histidine kinase</fullName>
        <ecNumber evidence="2">2.7.13.3</ecNumber>
    </recommendedName>
</protein>
<dbReference type="Gene3D" id="1.10.287.130">
    <property type="match status" value="1"/>
</dbReference>
<dbReference type="Gene3D" id="3.30.565.10">
    <property type="entry name" value="Histidine kinase-like ATPase, C-terminal domain"/>
    <property type="match status" value="1"/>
</dbReference>
<evidence type="ECO:0000259" key="6">
    <source>
        <dbReference type="PROSITE" id="PS50110"/>
    </source>
</evidence>
<comment type="catalytic activity">
    <reaction evidence="1">
        <text>ATP + protein L-histidine = ADP + protein N-phospho-L-histidine.</text>
        <dbReference type="EC" id="2.7.13.3"/>
    </reaction>
</comment>
<dbReference type="InterPro" id="IPR004358">
    <property type="entry name" value="Sig_transdc_His_kin-like_C"/>
</dbReference>
<keyword evidence="3 4" id="KW-0597">Phosphoprotein</keyword>
<evidence type="ECO:0000313" key="8">
    <source>
        <dbReference type="Proteomes" id="UP000427906"/>
    </source>
</evidence>
<dbReference type="InterPro" id="IPR001789">
    <property type="entry name" value="Sig_transdc_resp-reg_receiver"/>
</dbReference>
<dbReference type="PANTHER" id="PTHR43065">
    <property type="entry name" value="SENSOR HISTIDINE KINASE"/>
    <property type="match status" value="1"/>
</dbReference>
<dbReference type="Pfam" id="PF02518">
    <property type="entry name" value="HATPase_c"/>
    <property type="match status" value="1"/>
</dbReference>
<dbReference type="SMART" id="SM00387">
    <property type="entry name" value="HATPase_c"/>
    <property type="match status" value="1"/>
</dbReference>
<accession>A0A5K7YFA5</accession>
<proteinExistence type="predicted"/>
<dbReference type="PROSITE" id="PS50110">
    <property type="entry name" value="RESPONSE_REGULATORY"/>
    <property type="match status" value="1"/>
</dbReference>
<name>A0A5K7YFA5_9BACT</name>
<dbReference type="KEGG" id="dalk:DSCA_06400"/>
<feature type="domain" description="Histidine kinase" evidence="5">
    <location>
        <begin position="37"/>
        <end position="256"/>
    </location>
</feature>
<dbReference type="InterPro" id="IPR036097">
    <property type="entry name" value="HisK_dim/P_sf"/>
</dbReference>
<evidence type="ECO:0000256" key="4">
    <source>
        <dbReference type="PROSITE-ProRule" id="PRU00169"/>
    </source>
</evidence>
<dbReference type="SUPFAM" id="SSF47384">
    <property type="entry name" value="Homodimeric domain of signal transducing histidine kinase"/>
    <property type="match status" value="1"/>
</dbReference>
<dbReference type="SUPFAM" id="SSF55874">
    <property type="entry name" value="ATPase domain of HSP90 chaperone/DNA topoisomerase II/histidine kinase"/>
    <property type="match status" value="1"/>
</dbReference>
<reference evidence="7 8" key="1">
    <citation type="submission" date="2019-11" db="EMBL/GenBank/DDBJ databases">
        <title>Comparative genomics of hydrocarbon-degrading Desulfosarcina strains.</title>
        <authorList>
            <person name="Watanabe M."/>
            <person name="Kojima H."/>
            <person name="Fukui M."/>
        </authorList>
    </citation>
    <scope>NUCLEOTIDE SEQUENCE [LARGE SCALE GENOMIC DNA]</scope>
    <source>
        <strain evidence="7 8">PL12</strain>
    </source>
</reference>
<keyword evidence="8" id="KW-1185">Reference proteome</keyword>
<evidence type="ECO:0000256" key="3">
    <source>
        <dbReference type="ARBA" id="ARBA00022553"/>
    </source>
</evidence>
<feature type="domain" description="Response regulatory" evidence="6">
    <location>
        <begin position="283"/>
        <end position="403"/>
    </location>
</feature>
<evidence type="ECO:0000256" key="2">
    <source>
        <dbReference type="ARBA" id="ARBA00012438"/>
    </source>
</evidence>
<dbReference type="Pfam" id="PF00072">
    <property type="entry name" value="Response_reg"/>
    <property type="match status" value="1"/>
</dbReference>
<dbReference type="PANTHER" id="PTHR43065:SF42">
    <property type="entry name" value="TWO-COMPONENT SENSOR PPRA"/>
    <property type="match status" value="1"/>
</dbReference>
<organism evidence="7 8">
    <name type="scientific">Desulfosarcina alkanivorans</name>
    <dbReference type="NCBI Taxonomy" id="571177"/>
    <lineage>
        <taxon>Bacteria</taxon>
        <taxon>Pseudomonadati</taxon>
        <taxon>Thermodesulfobacteriota</taxon>
        <taxon>Desulfobacteria</taxon>
        <taxon>Desulfobacterales</taxon>
        <taxon>Desulfosarcinaceae</taxon>
        <taxon>Desulfosarcina</taxon>
    </lineage>
</organism>
<dbReference type="GO" id="GO:0000155">
    <property type="term" value="F:phosphorelay sensor kinase activity"/>
    <property type="evidence" value="ECO:0007669"/>
    <property type="project" value="InterPro"/>
</dbReference>
<dbReference type="InterPro" id="IPR003661">
    <property type="entry name" value="HisK_dim/P_dom"/>
</dbReference>
<dbReference type="Proteomes" id="UP000427906">
    <property type="component" value="Chromosome"/>
</dbReference>
<dbReference type="CDD" id="cd00082">
    <property type="entry name" value="HisKA"/>
    <property type="match status" value="1"/>
</dbReference>
<dbReference type="SUPFAM" id="SSF52172">
    <property type="entry name" value="CheY-like"/>
    <property type="match status" value="1"/>
</dbReference>
<dbReference type="PRINTS" id="PR00344">
    <property type="entry name" value="BCTRLSENSOR"/>
</dbReference>
<dbReference type="PROSITE" id="PS50109">
    <property type="entry name" value="HIS_KIN"/>
    <property type="match status" value="1"/>
</dbReference>
<feature type="modified residue" description="4-aspartylphosphate" evidence="4">
    <location>
        <position position="337"/>
    </location>
</feature>
<dbReference type="EMBL" id="AP021874">
    <property type="protein sequence ID" value="BBO66710.1"/>
    <property type="molecule type" value="Genomic_DNA"/>
</dbReference>
<dbReference type="InterPro" id="IPR036890">
    <property type="entry name" value="HATPase_C_sf"/>
</dbReference>
<sequence>MPELDSPMNAPDNRPTDQQNLKMQIRHLESIAAFSGGVAHDYNNLLTAIMGNISLALEQVAADSELTGLLEQALTASRAAKTLTRRLITFSKGGQPAKQPTDMVEVVRNTAAFSLSGTPIRCELGPSNGIWSALIDRGQISQAIHNLIVNAAESMPSSGTIFISFENMILDSPNSTLSHGRYIDIAIRDQGTGIPAGHIDKIFDPYFSTRGEGPDKRAGLGLSVSHSIIARHGGDITVCSRVGSGTTFHILLPASSAAAKTVQPDSVNRMPEKKEQPVSGQGRILVMDDEAMIRELTGNMLRHLGYEADFAETGQEAVRKYQAARERSTPYDAVILDLTVKGGMGGEAAIKRLIAIDPAVKAIVSSGYTDNPVIADYGHYGFREVVAKPYEMVEFSAKLSRVINDR</sequence>
<evidence type="ECO:0000256" key="1">
    <source>
        <dbReference type="ARBA" id="ARBA00000085"/>
    </source>
</evidence>
<dbReference type="InterPro" id="IPR003594">
    <property type="entry name" value="HATPase_dom"/>
</dbReference>
<dbReference type="Gene3D" id="3.40.50.2300">
    <property type="match status" value="1"/>
</dbReference>
<gene>
    <name evidence="7" type="ORF">DSCA_06400</name>
</gene>
<dbReference type="SMART" id="SM00388">
    <property type="entry name" value="HisKA"/>
    <property type="match status" value="1"/>
</dbReference>
<dbReference type="InterPro" id="IPR005467">
    <property type="entry name" value="His_kinase_dom"/>
</dbReference>
<evidence type="ECO:0000259" key="5">
    <source>
        <dbReference type="PROSITE" id="PS50109"/>
    </source>
</evidence>